<dbReference type="Proteomes" id="UP001139207">
    <property type="component" value="Unassembled WGS sequence"/>
</dbReference>
<comment type="caution">
    <text evidence="1">The sequence shown here is derived from an EMBL/GenBank/DDBJ whole genome shotgun (WGS) entry which is preliminary data.</text>
</comment>
<reference evidence="1" key="1">
    <citation type="submission" date="2022-04" db="EMBL/GenBank/DDBJ databases">
        <title>Corynebacterium kalidii LD5P10.</title>
        <authorList>
            <person name="Sun J.Q."/>
        </authorList>
    </citation>
    <scope>NUCLEOTIDE SEQUENCE</scope>
    <source>
        <strain evidence="1">LD5P10</strain>
    </source>
</reference>
<gene>
    <name evidence="1" type="ORF">MUN33_13180</name>
</gene>
<keyword evidence="2" id="KW-1185">Reference proteome</keyword>
<dbReference type="AlphaFoldDB" id="A0A9X1WQV5"/>
<evidence type="ECO:0000313" key="2">
    <source>
        <dbReference type="Proteomes" id="UP001139207"/>
    </source>
</evidence>
<accession>A0A9X1WQV5</accession>
<sequence length="312" mass="34434">MQKRFWRTSELRAAGKSADEIAGAVRRGEIHRMAHGIYGTEEPTDLVRLAALVWARPGLVYTGRTAGFLHGLQPMVWPAEAAVPRGTSRKGGRYLRLSGAGRTRGVVVDGLPVLTPLATAVACGEVAVWRRRNFLQQAYTGVRGNERLAADLAALGPTDRARAADLTAGLVTGTASYLELQVVRALMTALDGLEVSVEVNMLVRGYRFDIVIPEARVCVEIDSRLYHSSETASAEDFIKDRWKGNAAVRWGWTLLRYPDASVEIALDEVVAEVLDTVEHNLAHPRARVLRTRELPTDREVWWWHPGLGPADR</sequence>
<dbReference type="RefSeq" id="WP_244805365.1">
    <property type="nucleotide sequence ID" value="NZ_JALIEA010000017.1"/>
</dbReference>
<name>A0A9X1WQV5_9CORY</name>
<evidence type="ECO:0008006" key="3">
    <source>
        <dbReference type="Google" id="ProtNLM"/>
    </source>
</evidence>
<proteinExistence type="predicted"/>
<dbReference type="EMBL" id="JALIEA010000017">
    <property type="protein sequence ID" value="MCJ7859651.1"/>
    <property type="molecule type" value="Genomic_DNA"/>
</dbReference>
<dbReference type="Gene3D" id="3.40.960.10">
    <property type="entry name" value="VSR Endonuclease"/>
    <property type="match status" value="1"/>
</dbReference>
<dbReference type="SUPFAM" id="SSF52980">
    <property type="entry name" value="Restriction endonuclease-like"/>
    <property type="match status" value="1"/>
</dbReference>
<organism evidence="1 2">
    <name type="scientific">Corynebacterium kalidii</name>
    <dbReference type="NCBI Taxonomy" id="2931982"/>
    <lineage>
        <taxon>Bacteria</taxon>
        <taxon>Bacillati</taxon>
        <taxon>Actinomycetota</taxon>
        <taxon>Actinomycetes</taxon>
        <taxon>Mycobacteriales</taxon>
        <taxon>Corynebacteriaceae</taxon>
        <taxon>Corynebacterium</taxon>
    </lineage>
</organism>
<dbReference type="InterPro" id="IPR011335">
    <property type="entry name" value="Restrct_endonuc-II-like"/>
</dbReference>
<evidence type="ECO:0000313" key="1">
    <source>
        <dbReference type="EMBL" id="MCJ7859651.1"/>
    </source>
</evidence>
<protein>
    <recommendedName>
        <fullName evidence="3">DUF559 domain-containing protein</fullName>
    </recommendedName>
</protein>